<sequence>MTLRVLVSGFKPSTLGSPREASLRSDLPLMASKKGDQSSAGNHLLALEVDEAPFDRVEVNVVSTDASKGIGVDICCRDGHLTISPPLISAEDRSDSLRRLNGLHRSSHCF</sequence>
<evidence type="ECO:0000313" key="3">
    <source>
        <dbReference type="Proteomes" id="UP000215377"/>
    </source>
</evidence>
<evidence type="ECO:0000256" key="1">
    <source>
        <dbReference type="SAM" id="MobiDB-lite"/>
    </source>
</evidence>
<keyword evidence="3" id="KW-1185">Reference proteome</keyword>
<proteinExistence type="predicted"/>
<protein>
    <submittedName>
        <fullName evidence="2">Uncharacterized protein</fullName>
    </submittedName>
</protein>
<dbReference type="EMBL" id="AQQR01000012">
    <property type="protein sequence ID" value="OWU70345.1"/>
    <property type="molecule type" value="Genomic_DNA"/>
</dbReference>
<gene>
    <name evidence="2" type="ORF">ATO3_20350</name>
</gene>
<evidence type="ECO:0000313" key="2">
    <source>
        <dbReference type="EMBL" id="OWU70345.1"/>
    </source>
</evidence>
<dbReference type="Proteomes" id="UP000215377">
    <property type="component" value="Unassembled WGS sequence"/>
</dbReference>
<reference evidence="2 3" key="1">
    <citation type="submission" date="2013-04" db="EMBL/GenBank/DDBJ databases">
        <title>Oceanicola sp. 22II1-22F33 Genome Sequencing.</title>
        <authorList>
            <person name="Lai Q."/>
            <person name="Li G."/>
            <person name="Shao Z."/>
        </authorList>
    </citation>
    <scope>NUCLEOTIDE SEQUENCE [LARGE SCALE GENOMIC DNA]</scope>
    <source>
        <strain evidence="2 3">22II1-22F33</strain>
    </source>
</reference>
<feature type="region of interest" description="Disordered" evidence="1">
    <location>
        <begin position="11"/>
        <end position="37"/>
    </location>
</feature>
<comment type="caution">
    <text evidence="2">The sequence shown here is derived from an EMBL/GenBank/DDBJ whole genome shotgun (WGS) entry which is preliminary data.</text>
</comment>
<organism evidence="2 3">
    <name type="scientific">Marinibacterium profundimaris</name>
    <dbReference type="NCBI Taxonomy" id="1679460"/>
    <lineage>
        <taxon>Bacteria</taxon>
        <taxon>Pseudomonadati</taxon>
        <taxon>Pseudomonadota</taxon>
        <taxon>Alphaproteobacteria</taxon>
        <taxon>Rhodobacterales</taxon>
        <taxon>Paracoccaceae</taxon>
        <taxon>Marinibacterium</taxon>
    </lineage>
</organism>
<dbReference type="AlphaFoldDB" id="A0A225NE67"/>
<accession>A0A225NE67</accession>
<name>A0A225NE67_9RHOB</name>